<dbReference type="InterPro" id="IPR007143">
    <property type="entry name" value="Vps28"/>
</dbReference>
<reference evidence="10" key="1">
    <citation type="submission" date="2025-08" db="UniProtKB">
        <authorList>
            <consortium name="RefSeq"/>
        </authorList>
    </citation>
    <scope>IDENTIFICATION</scope>
</reference>
<evidence type="ECO:0000256" key="6">
    <source>
        <dbReference type="PROSITE-ProRule" id="PRU00642"/>
    </source>
</evidence>
<comment type="similarity">
    <text evidence="5 6">Belongs to the VPS28 family.</text>
</comment>
<dbReference type="GeneID" id="101846243"/>
<keyword evidence="9" id="KW-1185">Reference proteome</keyword>
<evidence type="ECO:0000256" key="2">
    <source>
        <dbReference type="ARBA" id="ARBA00022448"/>
    </source>
</evidence>
<dbReference type="Gene3D" id="1.20.120.1130">
    <property type="match status" value="1"/>
</dbReference>
<proteinExistence type="inferred from homology"/>
<keyword evidence="3 5" id="KW-0967">Endosome</keyword>
<dbReference type="PANTHER" id="PTHR12937:SF0">
    <property type="entry name" value="VACUOLAR PROTEIN SORTING-ASSOCIATED PROTEIN 28 HOMOLOG"/>
    <property type="match status" value="1"/>
</dbReference>
<keyword evidence="2 5" id="KW-0813">Transport</keyword>
<evidence type="ECO:0000259" key="7">
    <source>
        <dbReference type="PROSITE" id="PS51310"/>
    </source>
</evidence>
<gene>
    <name evidence="10" type="primary">LOC101846243</name>
</gene>
<evidence type="ECO:0000313" key="9">
    <source>
        <dbReference type="Proteomes" id="UP000694888"/>
    </source>
</evidence>
<sequence length="222" mass="25570">MFVQVQSSSGGPSNNAELYEEVKLYRTAREREKYDNMADLYAVINTLQGLEKANIRDDVLPKEYTATCSKLLVQYKAAFKQVQSDFPTLEDFMKKYRLDCPAALERIKEGRPISVPRLFEGEENPSKCIADIVSLFITVMDKLRLEIRAMDEIHPDLRELAETMTRLSLLPPDFEGKHAVKKWLDTLGDMQASEELDDGQVRQMLFDLESAYNSFNRILHDH</sequence>
<evidence type="ECO:0000256" key="1">
    <source>
        <dbReference type="ARBA" id="ARBA00004177"/>
    </source>
</evidence>
<dbReference type="RefSeq" id="XP_005106746.1">
    <property type="nucleotide sequence ID" value="XM_005106689.3"/>
</dbReference>
<feature type="domain" description="VPS28 C-terminal" evidence="7">
    <location>
        <begin position="124"/>
        <end position="220"/>
    </location>
</feature>
<protein>
    <recommendedName>
        <fullName evidence="5">Vacuolar protein sorting-associated protein 28 homolog</fullName>
    </recommendedName>
</protein>
<evidence type="ECO:0000259" key="8">
    <source>
        <dbReference type="PROSITE" id="PS51313"/>
    </source>
</evidence>
<dbReference type="InterPro" id="IPR037202">
    <property type="entry name" value="ESCRT_assembly_dom"/>
</dbReference>
<dbReference type="InterPro" id="IPR017898">
    <property type="entry name" value="VPS28_N"/>
</dbReference>
<organism evidence="9 10">
    <name type="scientific">Aplysia californica</name>
    <name type="common">California sea hare</name>
    <dbReference type="NCBI Taxonomy" id="6500"/>
    <lineage>
        <taxon>Eukaryota</taxon>
        <taxon>Metazoa</taxon>
        <taxon>Spiralia</taxon>
        <taxon>Lophotrochozoa</taxon>
        <taxon>Mollusca</taxon>
        <taxon>Gastropoda</taxon>
        <taxon>Heterobranchia</taxon>
        <taxon>Euthyneura</taxon>
        <taxon>Tectipleura</taxon>
        <taxon>Aplysiida</taxon>
        <taxon>Aplysioidea</taxon>
        <taxon>Aplysiidae</taxon>
        <taxon>Aplysia</taxon>
    </lineage>
</organism>
<dbReference type="SUPFAM" id="SSF140427">
    <property type="entry name" value="VPS28 C-terminal domain-like"/>
    <property type="match status" value="1"/>
</dbReference>
<dbReference type="SUPFAM" id="SSF140111">
    <property type="entry name" value="Endosomal sorting complex assembly domain"/>
    <property type="match status" value="1"/>
</dbReference>
<dbReference type="InterPro" id="IPR037206">
    <property type="entry name" value="VPS28_C_sf"/>
</dbReference>
<dbReference type="Gene3D" id="1.20.1440.200">
    <property type="match status" value="1"/>
</dbReference>
<dbReference type="InterPro" id="IPR038358">
    <property type="entry name" value="VPS28_N_sf"/>
</dbReference>
<keyword evidence="4 5" id="KW-0653">Protein transport</keyword>
<evidence type="ECO:0000256" key="4">
    <source>
        <dbReference type="ARBA" id="ARBA00022927"/>
    </source>
</evidence>
<comment type="subcellular location">
    <subcellularLocation>
        <location evidence="1">Endosome</location>
    </subcellularLocation>
</comment>
<comment type="function">
    <text evidence="5">Component of the ESCRT-I complex (endosomal sorting complex required for transport I), a regulator of vesicular trafficking process.</text>
</comment>
<dbReference type="PROSITE" id="PS51310">
    <property type="entry name" value="VPS28_C"/>
    <property type="match status" value="1"/>
</dbReference>
<dbReference type="InterPro" id="IPR017899">
    <property type="entry name" value="VPS28_C"/>
</dbReference>
<dbReference type="Pfam" id="PF03997">
    <property type="entry name" value="VPS28"/>
    <property type="match status" value="1"/>
</dbReference>
<dbReference type="PROSITE" id="PS51313">
    <property type="entry name" value="VPS28_N"/>
    <property type="match status" value="1"/>
</dbReference>
<evidence type="ECO:0000313" key="10">
    <source>
        <dbReference type="RefSeq" id="XP_005106746.1"/>
    </source>
</evidence>
<dbReference type="PANTHER" id="PTHR12937">
    <property type="entry name" value="VACUOLAR PROTEIN SORTING 28, ISOFORM 2 VPS28"/>
    <property type="match status" value="1"/>
</dbReference>
<evidence type="ECO:0000256" key="3">
    <source>
        <dbReference type="ARBA" id="ARBA00022753"/>
    </source>
</evidence>
<dbReference type="PIRSF" id="PIRSF017535">
    <property type="entry name" value="VPS28"/>
    <property type="match status" value="1"/>
</dbReference>
<feature type="domain" description="VPS28 N-terminal" evidence="8">
    <location>
        <begin position="11"/>
        <end position="117"/>
    </location>
</feature>
<accession>A0ABM0K1U4</accession>
<evidence type="ECO:0000256" key="5">
    <source>
        <dbReference type="PIRNR" id="PIRNR017535"/>
    </source>
</evidence>
<dbReference type="Proteomes" id="UP000694888">
    <property type="component" value="Unplaced"/>
</dbReference>
<name>A0ABM0K1U4_APLCA</name>